<dbReference type="EMBL" id="KB740694">
    <property type="protein sequence ID" value="ENN79466.1"/>
    <property type="molecule type" value="Genomic_DNA"/>
</dbReference>
<dbReference type="InterPro" id="IPR042541">
    <property type="entry name" value="BART_sf"/>
</dbReference>
<dbReference type="InterPro" id="IPR023379">
    <property type="entry name" value="BART_dom"/>
</dbReference>
<dbReference type="AlphaFoldDB" id="N6UFQ7"/>
<dbReference type="Pfam" id="PF11527">
    <property type="entry name" value="ARL2_Bind_BART"/>
    <property type="match status" value="1"/>
</dbReference>
<evidence type="ECO:0000256" key="3">
    <source>
        <dbReference type="ARBA" id="ARBA00007460"/>
    </source>
</evidence>
<organism evidence="10">
    <name type="scientific">Dendroctonus ponderosae</name>
    <name type="common">Mountain pine beetle</name>
    <dbReference type="NCBI Taxonomy" id="77166"/>
    <lineage>
        <taxon>Eukaryota</taxon>
        <taxon>Metazoa</taxon>
        <taxon>Ecdysozoa</taxon>
        <taxon>Arthropoda</taxon>
        <taxon>Hexapoda</taxon>
        <taxon>Insecta</taxon>
        <taxon>Pterygota</taxon>
        <taxon>Neoptera</taxon>
        <taxon>Endopterygota</taxon>
        <taxon>Coleoptera</taxon>
        <taxon>Polyphaga</taxon>
        <taxon>Cucujiformia</taxon>
        <taxon>Curculionidae</taxon>
        <taxon>Scolytinae</taxon>
        <taxon>Dendroctonus</taxon>
    </lineage>
</organism>
<comment type="similarity">
    <text evidence="3">Belongs to the CFAP36 family.</text>
</comment>
<evidence type="ECO:0000256" key="6">
    <source>
        <dbReference type="ARBA" id="ARBA00023054"/>
    </source>
</evidence>
<reference evidence="10" key="1">
    <citation type="journal article" date="2013" name="Genome Biol.">
        <title>Draft genome of the mountain pine beetle, Dendroctonus ponderosae Hopkins, a major forest pest.</title>
        <authorList>
            <person name="Keeling C.I."/>
            <person name="Yuen M.M."/>
            <person name="Liao N.Y."/>
            <person name="Docking T.R."/>
            <person name="Chan S.K."/>
            <person name="Taylor G.A."/>
            <person name="Palmquist D.L."/>
            <person name="Jackman S.D."/>
            <person name="Nguyen A."/>
            <person name="Li M."/>
            <person name="Henderson H."/>
            <person name="Janes J.K."/>
            <person name="Zhao Y."/>
            <person name="Pandoh P."/>
            <person name="Moore R."/>
            <person name="Sperling F.A."/>
            <person name="Huber D.P."/>
            <person name="Birol I."/>
            <person name="Jones S.J."/>
            <person name="Bohlmann J."/>
        </authorList>
    </citation>
    <scope>NUCLEOTIDE SEQUENCE</scope>
</reference>
<evidence type="ECO:0000313" key="10">
    <source>
        <dbReference type="EMBL" id="ENN79466.1"/>
    </source>
</evidence>
<evidence type="ECO:0000256" key="9">
    <source>
        <dbReference type="ARBA" id="ARBA00031593"/>
    </source>
</evidence>
<dbReference type="PANTHER" id="PTHR21532:SF0">
    <property type="entry name" value="CILIA- AND FLAGELLA-ASSOCIATED PROTEIN 36"/>
    <property type="match status" value="1"/>
</dbReference>
<keyword evidence="5" id="KW-0963">Cytoplasm</keyword>
<dbReference type="InterPro" id="IPR038888">
    <property type="entry name" value="CFAP36"/>
</dbReference>
<evidence type="ECO:0000256" key="1">
    <source>
        <dbReference type="ARBA" id="ARBA00004138"/>
    </source>
</evidence>
<accession>N6UFQ7</accession>
<proteinExistence type="inferred from homology"/>
<gene>
    <name evidence="10" type="ORF">YQE_04110</name>
</gene>
<keyword evidence="8" id="KW-0966">Cell projection</keyword>
<evidence type="ECO:0000256" key="4">
    <source>
        <dbReference type="ARBA" id="ARBA00021815"/>
    </source>
</evidence>
<dbReference type="GO" id="GO:0005930">
    <property type="term" value="C:axoneme"/>
    <property type="evidence" value="ECO:0007669"/>
    <property type="project" value="TreeGrafter"/>
</dbReference>
<keyword evidence="7" id="KW-0969">Cilium</keyword>
<feature type="non-terminal residue" evidence="10">
    <location>
        <position position="1"/>
    </location>
</feature>
<comment type="subcellular location">
    <subcellularLocation>
        <location evidence="1">Cell projection</location>
        <location evidence="1">Cilium</location>
    </subcellularLocation>
    <subcellularLocation>
        <location evidence="2">Cytoplasm</location>
    </subcellularLocation>
</comment>
<evidence type="ECO:0000256" key="8">
    <source>
        <dbReference type="ARBA" id="ARBA00023273"/>
    </source>
</evidence>
<dbReference type="OMA" id="NGPIWNA"/>
<dbReference type="OrthoDB" id="272687at2759"/>
<dbReference type="HOGENOM" id="CLU_1961829_0_0_1"/>
<evidence type="ECO:0000256" key="2">
    <source>
        <dbReference type="ARBA" id="ARBA00004496"/>
    </source>
</evidence>
<dbReference type="GO" id="GO:0097546">
    <property type="term" value="C:ciliary base"/>
    <property type="evidence" value="ECO:0007669"/>
    <property type="project" value="TreeGrafter"/>
</dbReference>
<protein>
    <recommendedName>
        <fullName evidence="4">Cilia- and flagella-associated protein 36</fullName>
    </recommendedName>
    <alternativeName>
        <fullName evidence="9">Coiled-coil domain-containing protein 104</fullName>
    </alternativeName>
</protein>
<dbReference type="PANTHER" id="PTHR21532">
    <property type="entry name" value="PHOSPHODIESTERASE HL"/>
    <property type="match status" value="1"/>
</dbReference>
<evidence type="ECO:0000256" key="7">
    <source>
        <dbReference type="ARBA" id="ARBA00023069"/>
    </source>
</evidence>
<name>N6UFQ7_DENPD</name>
<keyword evidence="6" id="KW-0175">Coiled coil</keyword>
<sequence length="128" mass="14307">MSAEDTSWVFDSLVAFLNGPIWNAPLQSFVEEKSLMTFVDETVDASELRKRQEYLRAQRDKLVAMKKEARQKQLSSEAASKARNRPKSAKAAEAVLNGAKGGIRASELQIRKTLAERLKAEVIEKQGN</sequence>
<evidence type="ECO:0000256" key="5">
    <source>
        <dbReference type="ARBA" id="ARBA00022490"/>
    </source>
</evidence>
<dbReference type="Gene3D" id="1.20.1520.10">
    <property type="entry name" value="ADP-ribosylation factor-like 2-binding protein, domain"/>
    <property type="match status" value="1"/>
</dbReference>